<reference evidence="12 13" key="1">
    <citation type="submission" date="2023-07" db="EMBL/GenBank/DDBJ databases">
        <title>Genomic Encyclopedia of Type Strains, Phase IV (KMG-IV): sequencing the most valuable type-strain genomes for metagenomic binning, comparative biology and taxonomic classification.</title>
        <authorList>
            <person name="Goeker M."/>
        </authorList>
    </citation>
    <scope>NUCLEOTIDE SEQUENCE [LARGE SCALE GENOMIC DNA]</scope>
    <source>
        <strain evidence="12 13">DSM 15561</strain>
    </source>
</reference>
<evidence type="ECO:0000256" key="1">
    <source>
        <dbReference type="ARBA" id="ARBA00006847"/>
    </source>
</evidence>
<evidence type="ECO:0000256" key="7">
    <source>
        <dbReference type="ARBA" id="ARBA00022806"/>
    </source>
</evidence>
<dbReference type="InterPro" id="IPR014001">
    <property type="entry name" value="Helicase_ATP-bd"/>
</dbReference>
<comment type="caution">
    <text evidence="12">The sequence shown here is derived from an EMBL/GenBank/DDBJ whole genome shotgun (WGS) entry which is preliminary data.</text>
</comment>
<dbReference type="Pfam" id="PF22590">
    <property type="entry name" value="Cas3-like_C_2"/>
    <property type="match status" value="1"/>
</dbReference>
<dbReference type="EC" id="3.1.-.-" evidence="12"/>
<dbReference type="InterPro" id="IPR006474">
    <property type="entry name" value="Helicase_Cas3_CRISPR-ass_core"/>
</dbReference>
<dbReference type="Gene3D" id="1.10.3210.30">
    <property type="match status" value="1"/>
</dbReference>
<keyword evidence="13" id="KW-1185">Reference proteome</keyword>
<dbReference type="InterPro" id="IPR006674">
    <property type="entry name" value="HD_domain"/>
</dbReference>
<evidence type="ECO:0000259" key="10">
    <source>
        <dbReference type="PROSITE" id="PS51192"/>
    </source>
</evidence>
<evidence type="ECO:0000256" key="2">
    <source>
        <dbReference type="ARBA" id="ARBA00009046"/>
    </source>
</evidence>
<name>A0ABU0LXD4_9HYPH</name>
<comment type="similarity">
    <text evidence="2">In the central section; belongs to the CRISPR-associated helicase Cas3 family.</text>
</comment>
<evidence type="ECO:0000259" key="11">
    <source>
        <dbReference type="PROSITE" id="PS51643"/>
    </source>
</evidence>
<keyword evidence="8" id="KW-0067">ATP-binding</keyword>
<dbReference type="EC" id="3.6.4.-" evidence="12"/>
<dbReference type="InterPro" id="IPR011545">
    <property type="entry name" value="DEAD/DEAH_box_helicase_dom"/>
</dbReference>
<proteinExistence type="inferred from homology"/>
<keyword evidence="9" id="KW-0051">Antiviral defense</keyword>
<evidence type="ECO:0000256" key="8">
    <source>
        <dbReference type="ARBA" id="ARBA00022840"/>
    </source>
</evidence>
<dbReference type="CDD" id="cd09641">
    <property type="entry name" value="Cas3''_I"/>
    <property type="match status" value="1"/>
</dbReference>
<dbReference type="RefSeq" id="WP_306892013.1">
    <property type="nucleotide sequence ID" value="NZ_JAUSVR010000028.1"/>
</dbReference>
<dbReference type="InterPro" id="IPR006483">
    <property type="entry name" value="CRISPR-assoc_Cas3_HD"/>
</dbReference>
<evidence type="ECO:0000313" key="12">
    <source>
        <dbReference type="EMBL" id="MDQ0513379.1"/>
    </source>
</evidence>
<dbReference type="InterPro" id="IPR054712">
    <property type="entry name" value="Cas3-like_dom"/>
</dbReference>
<feature type="domain" description="Helicase ATP-binding" evidence="10">
    <location>
        <begin position="237"/>
        <end position="424"/>
    </location>
</feature>
<dbReference type="Pfam" id="PF00270">
    <property type="entry name" value="DEAD"/>
    <property type="match status" value="1"/>
</dbReference>
<evidence type="ECO:0000256" key="4">
    <source>
        <dbReference type="ARBA" id="ARBA00022723"/>
    </source>
</evidence>
<keyword evidence="6 12" id="KW-0378">Hydrolase</keyword>
<keyword evidence="12" id="KW-0255">Endonuclease</keyword>
<sequence>MYYAHSGSDNSKADWQALRAHLFATADLASRLAAPFGLGAAAHAAGLFHDLGKYTSEFQKRLTGADVRVDHSTAGALAMLGDLAAGADKSIAELIAYAIAGHHAGLPDRKNETAACLDRRREAKLPPLDPLWKAEIGDTVHGLVPAFARNYPGREAQAFGLSVMGRMIFSCLVDADFKDTEAFYMALEGRTVERDWPTLDTLLPVFRAAFDTHMRDKAHADTAVNRLRGDVLAHVRGEAGKAPGLFTLTVPTGGGKTLASLGFALDHAHAHGHRRIIYVIPFTSIIDQTVDVFRGILGEDHVLAHHSAMDEDAFDPTQRRDSRDKLKLAMEDWAAPVIVTTNVQFFESLFAARPSRARKLHNIAGSVIILDEAQTIPRTLLKPCIRMLDELARNYGCTIVLCTATQPALDQRHLPGGLPLEGRELAPDPRGLAGQLRRARIVPAGPMDNTALVGALVSAPQALVIVNSRRHALELFREAQAAGLDGLIHLTTRQCATHRRRLLDDVRSRLTQGAPCRVIATSLIEAGVDVDFPRVWRAEAGLDQVIQAAGRCNREGRRATEGSIVTVFSAPDYPPPSEIKSLIGDMTRIIGKHPDLLSLDAIADYFGEVYWRMGERLDAKKILEKFTISSRGTDFAYRSVAETFKMIESGLAPVIIPYDATAEKALSELWIEQISSGTLARKLQPFIVQVPPKARDLLIHNGHVAFAHAEFRADQFAVLRNAALYQNDIGLRWEDADYLAAENVLI</sequence>
<evidence type="ECO:0000256" key="5">
    <source>
        <dbReference type="ARBA" id="ARBA00022741"/>
    </source>
</evidence>
<dbReference type="SUPFAM" id="SSF109604">
    <property type="entry name" value="HD-domain/PDEase-like"/>
    <property type="match status" value="1"/>
</dbReference>
<dbReference type="PROSITE" id="PS51643">
    <property type="entry name" value="HD_CAS3"/>
    <property type="match status" value="1"/>
</dbReference>
<keyword evidence="4" id="KW-0479">Metal-binding</keyword>
<gene>
    <name evidence="12" type="ORF">QOZ99_004301</name>
</gene>
<accession>A0ABU0LXD4</accession>
<dbReference type="InterPro" id="IPR038257">
    <property type="entry name" value="CRISPR-assoc_Cas3_HD_sf"/>
</dbReference>
<dbReference type="Proteomes" id="UP001235094">
    <property type="component" value="Unassembled WGS sequence"/>
</dbReference>
<keyword evidence="5" id="KW-0547">Nucleotide-binding</keyword>
<keyword evidence="7" id="KW-0347">Helicase</keyword>
<comment type="similarity">
    <text evidence="1">In the N-terminal section; belongs to the CRISPR-associated nuclease Cas3-HD family.</text>
</comment>
<evidence type="ECO:0000256" key="3">
    <source>
        <dbReference type="ARBA" id="ARBA00022722"/>
    </source>
</evidence>
<dbReference type="SUPFAM" id="SSF52540">
    <property type="entry name" value="P-loop containing nucleoside triphosphate hydrolases"/>
    <property type="match status" value="1"/>
</dbReference>
<dbReference type="SMART" id="SM00487">
    <property type="entry name" value="DEXDc"/>
    <property type="match status" value="1"/>
</dbReference>
<dbReference type="GO" id="GO:0016787">
    <property type="term" value="F:hydrolase activity"/>
    <property type="evidence" value="ECO:0007669"/>
    <property type="project" value="UniProtKB-KW"/>
</dbReference>
<dbReference type="GO" id="GO:0004519">
    <property type="term" value="F:endonuclease activity"/>
    <property type="evidence" value="ECO:0007669"/>
    <property type="project" value="UniProtKB-KW"/>
</dbReference>
<dbReference type="EMBL" id="JAUSVR010000028">
    <property type="protein sequence ID" value="MDQ0513379.1"/>
    <property type="molecule type" value="Genomic_DNA"/>
</dbReference>
<feature type="domain" description="HD Cas3-type" evidence="11">
    <location>
        <begin position="11"/>
        <end position="178"/>
    </location>
</feature>
<keyword evidence="3" id="KW-0540">Nuclease</keyword>
<dbReference type="Pfam" id="PF01966">
    <property type="entry name" value="HD"/>
    <property type="match status" value="1"/>
</dbReference>
<evidence type="ECO:0000313" key="13">
    <source>
        <dbReference type="Proteomes" id="UP001235094"/>
    </source>
</evidence>
<dbReference type="PROSITE" id="PS51192">
    <property type="entry name" value="HELICASE_ATP_BIND_1"/>
    <property type="match status" value="1"/>
</dbReference>
<protein>
    <submittedName>
        <fullName evidence="12">CRISPR-associated endonuclease/helicase Cas3</fullName>
        <ecNumber evidence="12">3.1.-.-</ecNumber>
        <ecNumber evidence="12">3.6.4.-</ecNumber>
    </submittedName>
</protein>
<dbReference type="InterPro" id="IPR027417">
    <property type="entry name" value="P-loop_NTPase"/>
</dbReference>
<evidence type="ECO:0000256" key="6">
    <source>
        <dbReference type="ARBA" id="ARBA00022801"/>
    </source>
</evidence>
<organism evidence="12 13">
    <name type="scientific">Ancylobacter amanitiformis</name>
    <dbReference type="NCBI Taxonomy" id="217069"/>
    <lineage>
        <taxon>Bacteria</taxon>
        <taxon>Pseudomonadati</taxon>
        <taxon>Pseudomonadota</taxon>
        <taxon>Alphaproteobacteria</taxon>
        <taxon>Hyphomicrobiales</taxon>
        <taxon>Xanthobacteraceae</taxon>
        <taxon>Ancylobacter</taxon>
    </lineage>
</organism>
<dbReference type="Gene3D" id="3.40.50.300">
    <property type="entry name" value="P-loop containing nucleotide triphosphate hydrolases"/>
    <property type="match status" value="2"/>
</dbReference>
<evidence type="ECO:0000256" key="9">
    <source>
        <dbReference type="ARBA" id="ARBA00023118"/>
    </source>
</evidence>
<dbReference type="NCBIfam" id="TIGR01596">
    <property type="entry name" value="cas3_HD"/>
    <property type="match status" value="1"/>
</dbReference>
<dbReference type="CDD" id="cd17930">
    <property type="entry name" value="DEXHc_cas3"/>
    <property type="match status" value="1"/>
</dbReference>
<dbReference type="NCBIfam" id="TIGR01587">
    <property type="entry name" value="cas3_core"/>
    <property type="match status" value="1"/>
</dbReference>